<dbReference type="InterPro" id="IPR044855">
    <property type="entry name" value="CoA-Trfase_III_dom3_sf"/>
</dbReference>
<dbReference type="InterPro" id="IPR023606">
    <property type="entry name" value="CoA-Trfase_III_dom_1_sf"/>
</dbReference>
<accession>A0A157RPM1</accession>
<dbReference type="KEGG" id="btrm:SAMEA390648702863"/>
<dbReference type="EMBL" id="LT546645">
    <property type="protein sequence ID" value="SAI71657.1"/>
    <property type="molecule type" value="Genomic_DNA"/>
</dbReference>
<keyword evidence="3" id="KW-1185">Reference proteome</keyword>
<keyword evidence="1 2" id="KW-0808">Transferase</keyword>
<dbReference type="Proteomes" id="UP000076825">
    <property type="component" value="Chromosome 1"/>
</dbReference>
<dbReference type="EC" id="2.8.3.16" evidence="2"/>
<dbReference type="GeneID" id="56589881"/>
<dbReference type="STRING" id="123899.SAMEA3906487_02863"/>
<dbReference type="AlphaFoldDB" id="A0A157RPM1"/>
<dbReference type="SUPFAM" id="SSF89796">
    <property type="entry name" value="CoA-transferase family III (CaiB/BaiF)"/>
    <property type="match status" value="1"/>
</dbReference>
<dbReference type="PANTHER" id="PTHR48207">
    <property type="entry name" value="SUCCINATE--HYDROXYMETHYLGLUTARATE COA-TRANSFERASE"/>
    <property type="match status" value="1"/>
</dbReference>
<dbReference type="Gene3D" id="3.30.1540.10">
    <property type="entry name" value="formyl-coa transferase, domain 3"/>
    <property type="match status" value="1"/>
</dbReference>
<dbReference type="OrthoDB" id="5294844at2"/>
<evidence type="ECO:0000313" key="3">
    <source>
        <dbReference type="Proteomes" id="UP000076825"/>
    </source>
</evidence>
<dbReference type="Pfam" id="PF02515">
    <property type="entry name" value="CoA_transf_3"/>
    <property type="match status" value="1"/>
</dbReference>
<name>A0A157RPM1_9BORD</name>
<sequence length="398" mass="43296">MARINASTPLSRLRVLDLSRVRAGPTCVRILADFGADVIRIEPPAGIDPNEAMFAADRNGGDFQNLNRNKRSMTLNLKKPAGLAVFKQLVATADVVVENWRPDVKTRLGVDYETLRAINPRIILASISGFGQDGPYAPRPGFDQIIQGMGGLMSVTGFPGGGPLRAGLAVADCSTGIYAAVGILLALLEREHSGQGQWVHSSLLHTQIALMDFQAARYLNDGDTPVQAGNDHPTSSPMGLFEASDGTFNLGASGEGNWRRLCECLDKPQWLDDPRYATEKLRVLNRTALNASLARCFSQHTVAHWVERLNQIGVPAGPVYSIPQVFDDAQVKHLAVAQSVADDTGHEYHLISQPVTLTRTPAHIVRPAPGWGEHTREMLAELGYQDNEVEHLYDEGVV</sequence>
<dbReference type="PATRIC" id="fig|123899.6.peg.2851"/>
<dbReference type="InterPro" id="IPR050483">
    <property type="entry name" value="CoA-transferase_III_domain"/>
</dbReference>
<dbReference type="InterPro" id="IPR003673">
    <property type="entry name" value="CoA-Trfase_fam_III"/>
</dbReference>
<gene>
    <name evidence="2" type="primary">frc_16</name>
    <name evidence="2" type="ORF">SAMEA3906487_02863</name>
</gene>
<evidence type="ECO:0000313" key="2">
    <source>
        <dbReference type="EMBL" id="SAI71657.1"/>
    </source>
</evidence>
<organism evidence="2 3">
    <name type="scientific">Bordetella trematum</name>
    <dbReference type="NCBI Taxonomy" id="123899"/>
    <lineage>
        <taxon>Bacteria</taxon>
        <taxon>Pseudomonadati</taxon>
        <taxon>Pseudomonadota</taxon>
        <taxon>Betaproteobacteria</taxon>
        <taxon>Burkholderiales</taxon>
        <taxon>Alcaligenaceae</taxon>
        <taxon>Bordetella</taxon>
    </lineage>
</organism>
<dbReference type="Gene3D" id="3.40.50.10540">
    <property type="entry name" value="Crotonobetainyl-coa:carnitine coa-transferase, domain 1"/>
    <property type="match status" value="1"/>
</dbReference>
<protein>
    <submittedName>
        <fullName evidence="2">L-carnitine dehydratase/bile acid-inducible protein F</fullName>
        <ecNumber evidence="2">2.8.3.16</ecNumber>
    </submittedName>
</protein>
<dbReference type="RefSeq" id="WP_063492113.1">
    <property type="nucleotide sequence ID" value="NZ_CP016340.1"/>
</dbReference>
<reference evidence="2 3" key="1">
    <citation type="submission" date="2016-04" db="EMBL/GenBank/DDBJ databases">
        <authorList>
            <consortium name="Pathogen Informatics"/>
        </authorList>
    </citation>
    <scope>NUCLEOTIDE SEQUENCE [LARGE SCALE GENOMIC DNA]</scope>
    <source>
        <strain evidence="2 3">H044680328</strain>
    </source>
</reference>
<proteinExistence type="predicted"/>
<dbReference type="PANTHER" id="PTHR48207:SF3">
    <property type="entry name" value="SUCCINATE--HYDROXYMETHYLGLUTARATE COA-TRANSFERASE"/>
    <property type="match status" value="1"/>
</dbReference>
<evidence type="ECO:0000256" key="1">
    <source>
        <dbReference type="ARBA" id="ARBA00022679"/>
    </source>
</evidence>
<dbReference type="GO" id="GO:0033608">
    <property type="term" value="F:formyl-CoA transferase activity"/>
    <property type="evidence" value="ECO:0007669"/>
    <property type="project" value="UniProtKB-EC"/>
</dbReference>